<proteinExistence type="inferred from homology"/>
<dbReference type="InterPro" id="IPR020103">
    <property type="entry name" value="PsdUridine_synth_cat_dom_sf"/>
</dbReference>
<dbReference type="CDD" id="cd02570">
    <property type="entry name" value="PseudoU_synth_EcTruA"/>
    <property type="match status" value="1"/>
</dbReference>
<dbReference type="HOGENOM" id="CLU_014673_0_2_6"/>
<accession>G4QL91</accession>
<name>G4QL91_GLANF</name>
<evidence type="ECO:0000256" key="2">
    <source>
        <dbReference type="ARBA" id="ARBA00022694"/>
    </source>
</evidence>
<dbReference type="STRING" id="1085623.GNIT_1443"/>
<evidence type="ECO:0000313" key="9">
    <source>
        <dbReference type="EMBL" id="AEP29562.1"/>
    </source>
</evidence>
<dbReference type="InterPro" id="IPR001406">
    <property type="entry name" value="PsdUridine_synth_TruA"/>
</dbReference>
<dbReference type="FunFam" id="3.30.70.580:FF:000001">
    <property type="entry name" value="tRNA pseudouridine synthase A"/>
    <property type="match status" value="1"/>
</dbReference>
<dbReference type="PANTHER" id="PTHR11142">
    <property type="entry name" value="PSEUDOURIDYLATE SYNTHASE"/>
    <property type="match status" value="1"/>
</dbReference>
<dbReference type="GO" id="GO:0160147">
    <property type="term" value="F:tRNA pseudouridine(38-40) synthase activity"/>
    <property type="evidence" value="ECO:0007669"/>
    <property type="project" value="UniProtKB-EC"/>
</dbReference>
<organism evidence="9 10">
    <name type="scientific">Glaciecola nitratireducens (strain JCM 12485 / KCTC 12276 / FR1064)</name>
    <dbReference type="NCBI Taxonomy" id="1085623"/>
    <lineage>
        <taxon>Bacteria</taxon>
        <taxon>Pseudomonadati</taxon>
        <taxon>Pseudomonadota</taxon>
        <taxon>Gammaproteobacteria</taxon>
        <taxon>Alteromonadales</taxon>
        <taxon>Alteromonadaceae</taxon>
        <taxon>Brumicola</taxon>
    </lineage>
</organism>
<keyword evidence="2 4" id="KW-0819">tRNA processing</keyword>
<dbReference type="PANTHER" id="PTHR11142:SF0">
    <property type="entry name" value="TRNA PSEUDOURIDINE SYNTHASE-LIKE 1"/>
    <property type="match status" value="1"/>
</dbReference>
<dbReference type="Proteomes" id="UP000009282">
    <property type="component" value="Chromosome"/>
</dbReference>
<dbReference type="SUPFAM" id="SSF55120">
    <property type="entry name" value="Pseudouridine synthase"/>
    <property type="match status" value="1"/>
</dbReference>
<dbReference type="AlphaFoldDB" id="G4QL91"/>
<evidence type="ECO:0000256" key="7">
    <source>
        <dbReference type="RuleBase" id="RU003792"/>
    </source>
</evidence>
<dbReference type="InterPro" id="IPR020094">
    <property type="entry name" value="TruA/RsuA/RluB/E/F_N"/>
</dbReference>
<gene>
    <name evidence="4 9" type="primary">truA</name>
    <name evidence="9" type="ordered locus">GNIT_1443</name>
</gene>
<keyword evidence="10" id="KW-1185">Reference proteome</keyword>
<dbReference type="RefSeq" id="WP_014108436.1">
    <property type="nucleotide sequence ID" value="NC_016041.1"/>
</dbReference>
<evidence type="ECO:0000256" key="5">
    <source>
        <dbReference type="PIRSR" id="PIRSR001430-1"/>
    </source>
</evidence>
<comment type="similarity">
    <text evidence="1 4 7">Belongs to the tRNA pseudouridine synthase TruA family.</text>
</comment>
<dbReference type="Gene3D" id="3.30.70.580">
    <property type="entry name" value="Pseudouridine synthase I, catalytic domain, N-terminal subdomain"/>
    <property type="match status" value="1"/>
</dbReference>
<dbReference type="InterPro" id="IPR020097">
    <property type="entry name" value="PsdUridine_synth_TruA_a/b_dom"/>
</dbReference>
<feature type="binding site" evidence="4 6">
    <location>
        <position position="109"/>
    </location>
    <ligand>
        <name>substrate</name>
    </ligand>
</feature>
<dbReference type="PIRSF" id="PIRSF001430">
    <property type="entry name" value="tRNA_psdUrid_synth"/>
    <property type="match status" value="1"/>
</dbReference>
<protein>
    <recommendedName>
        <fullName evidence="4">tRNA pseudouridine synthase A</fullName>
        <ecNumber evidence="4">5.4.99.12</ecNumber>
    </recommendedName>
    <alternativeName>
        <fullName evidence="4">tRNA pseudouridine(38-40) synthase</fullName>
    </alternativeName>
    <alternativeName>
        <fullName evidence="4">tRNA pseudouridylate synthase I</fullName>
    </alternativeName>
    <alternativeName>
        <fullName evidence="4">tRNA-uridine isomerase I</fullName>
    </alternativeName>
</protein>
<dbReference type="HAMAP" id="MF_00171">
    <property type="entry name" value="TruA"/>
    <property type="match status" value="1"/>
</dbReference>
<keyword evidence="3 4" id="KW-0413">Isomerase</keyword>
<evidence type="ECO:0000256" key="3">
    <source>
        <dbReference type="ARBA" id="ARBA00023235"/>
    </source>
</evidence>
<dbReference type="InterPro" id="IPR020095">
    <property type="entry name" value="PsdUridine_synth_TruA_C"/>
</dbReference>
<dbReference type="OrthoDB" id="9811823at2"/>
<comment type="subunit">
    <text evidence="4">Homodimer.</text>
</comment>
<sequence>MRIALGIEYDGSNYYGWQRQNSFISVQECLENALEKIALEPVVVTCAGRTDAGVHATYQVVHFDTEVERPIKAWTRGVCTHLPKDIAVKWAQVTTDKFHARFSATSRRYRYIIYNHPLRTAILHAGITHIYYPLDVEKMHQAAQCLVGDNDFTSFRAANCQSKSPVRRMEEISVTRRGDYVIVEVAANAFLHHMVRNIVGSLVRVGTLEESVSWMKDTLEAKDRKVAGTTARPNGLYLVNVIYPQEFDMPTSSFGPIFL</sequence>
<comment type="caution">
    <text evidence="4">Lacks conserved residue(s) required for the propagation of feature annotation.</text>
</comment>
<feature type="domain" description="Pseudouridine synthase I TruA alpha/beta" evidence="8">
    <location>
        <begin position="142"/>
        <end position="244"/>
    </location>
</feature>
<comment type="function">
    <text evidence="4">Formation of pseudouridine at positions 38, 39 and 40 in the anticodon stem and loop of transfer RNAs.</text>
</comment>
<dbReference type="NCBIfam" id="TIGR00071">
    <property type="entry name" value="hisT_truA"/>
    <property type="match status" value="1"/>
</dbReference>
<evidence type="ECO:0000256" key="6">
    <source>
        <dbReference type="PIRSR" id="PIRSR001430-2"/>
    </source>
</evidence>
<feature type="active site" description="Nucleophile" evidence="4 5">
    <location>
        <position position="51"/>
    </location>
</feature>
<dbReference type="EC" id="5.4.99.12" evidence="4"/>
<dbReference type="EMBL" id="CP003060">
    <property type="protein sequence ID" value="AEP29562.1"/>
    <property type="molecule type" value="Genomic_DNA"/>
</dbReference>
<evidence type="ECO:0000256" key="1">
    <source>
        <dbReference type="ARBA" id="ARBA00009375"/>
    </source>
</evidence>
<dbReference type="Gene3D" id="3.30.70.660">
    <property type="entry name" value="Pseudouridine synthase I, catalytic domain, C-terminal subdomain"/>
    <property type="match status" value="1"/>
</dbReference>
<dbReference type="GO" id="GO:0003723">
    <property type="term" value="F:RNA binding"/>
    <property type="evidence" value="ECO:0007669"/>
    <property type="project" value="InterPro"/>
</dbReference>
<dbReference type="GO" id="GO:0031119">
    <property type="term" value="P:tRNA pseudouridine synthesis"/>
    <property type="evidence" value="ECO:0007669"/>
    <property type="project" value="UniProtKB-UniRule"/>
</dbReference>
<evidence type="ECO:0000313" key="10">
    <source>
        <dbReference type="Proteomes" id="UP000009282"/>
    </source>
</evidence>
<feature type="domain" description="Pseudouridine synthase I TruA alpha/beta" evidence="8">
    <location>
        <begin position="8"/>
        <end position="102"/>
    </location>
</feature>
<dbReference type="KEGG" id="gni:GNIT_1443"/>
<evidence type="ECO:0000256" key="4">
    <source>
        <dbReference type="HAMAP-Rule" id="MF_00171"/>
    </source>
</evidence>
<reference evidence="9 10" key="1">
    <citation type="journal article" date="2011" name="J. Bacteriol.">
        <title>Complete genome sequence of seawater bacterium Glaciecola nitratireducens FR1064T.</title>
        <authorList>
            <person name="Bian F."/>
            <person name="Qin Q.L."/>
            <person name="Xie B.B."/>
            <person name="Shu Y.L."/>
            <person name="Zhang X.Y."/>
            <person name="Yu Y."/>
            <person name="Chen B."/>
            <person name="Chen X.L."/>
            <person name="Zhou B.C."/>
            <person name="Zhang Y.Z."/>
        </authorList>
    </citation>
    <scope>NUCLEOTIDE SEQUENCE [LARGE SCALE GENOMIC DNA]</scope>
    <source>
        <strain evidence="10">JCM 12485 / KCTC 12276 / FR1064</strain>
    </source>
</reference>
<comment type="catalytic activity">
    <reaction evidence="4 7">
        <text>uridine(38/39/40) in tRNA = pseudouridine(38/39/40) in tRNA</text>
        <dbReference type="Rhea" id="RHEA:22376"/>
        <dbReference type="Rhea" id="RHEA-COMP:10085"/>
        <dbReference type="Rhea" id="RHEA-COMP:10087"/>
        <dbReference type="ChEBI" id="CHEBI:65314"/>
        <dbReference type="ChEBI" id="CHEBI:65315"/>
        <dbReference type="EC" id="5.4.99.12"/>
    </reaction>
</comment>
<evidence type="ECO:0000259" key="8">
    <source>
        <dbReference type="Pfam" id="PF01416"/>
    </source>
</evidence>
<dbReference type="Pfam" id="PF01416">
    <property type="entry name" value="PseudoU_synth_1"/>
    <property type="match status" value="2"/>
</dbReference>
<dbReference type="eggNOG" id="COG0101">
    <property type="taxonomic scope" value="Bacteria"/>
</dbReference>